<protein>
    <submittedName>
        <fullName evidence="1">Uncharacterized protein</fullName>
    </submittedName>
</protein>
<organism evidence="1 2">
    <name type="scientific">Nostoc sphaeroides CCNUC1</name>
    <dbReference type="NCBI Taxonomy" id="2653204"/>
    <lineage>
        <taxon>Bacteria</taxon>
        <taxon>Bacillati</taxon>
        <taxon>Cyanobacteriota</taxon>
        <taxon>Cyanophyceae</taxon>
        <taxon>Nostocales</taxon>
        <taxon>Nostocaceae</taxon>
        <taxon>Nostoc</taxon>
    </lineage>
</organism>
<name>A0A5P8WEM4_9NOSO</name>
<gene>
    <name evidence="1" type="ORF">GXM_08476</name>
</gene>
<dbReference type="KEGG" id="nsh:GXM_08476"/>
<accession>A0A5P8WEM4</accession>
<dbReference type="PROSITE" id="PS51257">
    <property type="entry name" value="PROKAR_LIPOPROTEIN"/>
    <property type="match status" value="1"/>
</dbReference>
<evidence type="ECO:0000313" key="1">
    <source>
        <dbReference type="EMBL" id="QFS50982.1"/>
    </source>
</evidence>
<sequence>MLIIALRNLNHEIKIFINTGLVFSCHGWLRPRSIKEPG</sequence>
<evidence type="ECO:0000313" key="2">
    <source>
        <dbReference type="Proteomes" id="UP000326678"/>
    </source>
</evidence>
<proteinExistence type="predicted"/>
<dbReference type="EMBL" id="CP045227">
    <property type="protein sequence ID" value="QFS50982.1"/>
    <property type="molecule type" value="Genomic_DNA"/>
</dbReference>
<dbReference type="AlphaFoldDB" id="A0A5P8WEM4"/>
<reference evidence="1 2" key="1">
    <citation type="submission" date="2019-10" db="EMBL/GenBank/DDBJ databases">
        <title>Genomic and transcriptomic insights into the perfect genentic adaptation of a filamentous nitrogen-fixing cyanobacterium to rice fields.</title>
        <authorList>
            <person name="Chen Z."/>
        </authorList>
    </citation>
    <scope>NUCLEOTIDE SEQUENCE [LARGE SCALE GENOMIC DNA]</scope>
    <source>
        <strain evidence="1">CCNUC1</strain>
    </source>
</reference>
<keyword evidence="2" id="KW-1185">Reference proteome</keyword>
<dbReference type="Proteomes" id="UP000326678">
    <property type="component" value="Chromosome Gxm2"/>
</dbReference>